<dbReference type="NCBIfam" id="NF037995">
    <property type="entry name" value="TRAP_S1"/>
    <property type="match status" value="1"/>
</dbReference>
<proteinExistence type="predicted"/>
<evidence type="ECO:0000313" key="4">
    <source>
        <dbReference type="Proteomes" id="UP000288178"/>
    </source>
</evidence>
<keyword evidence="4" id="KW-1185">Reference proteome</keyword>
<evidence type="ECO:0000313" key="3">
    <source>
        <dbReference type="EMBL" id="RVT49833.1"/>
    </source>
</evidence>
<dbReference type="InterPro" id="IPR018389">
    <property type="entry name" value="DctP_fam"/>
</dbReference>
<comment type="caution">
    <text evidence="3">The sequence shown here is derived from an EMBL/GenBank/DDBJ whole genome shotgun (WGS) entry which is preliminary data.</text>
</comment>
<name>A0A437JSC1_9BURK</name>
<organism evidence="3 4">
    <name type="scientific">Rubrivivax albus</name>
    <dbReference type="NCBI Taxonomy" id="2499835"/>
    <lineage>
        <taxon>Bacteria</taxon>
        <taxon>Pseudomonadati</taxon>
        <taxon>Pseudomonadota</taxon>
        <taxon>Betaproteobacteria</taxon>
        <taxon>Burkholderiales</taxon>
        <taxon>Sphaerotilaceae</taxon>
        <taxon>Rubrivivax</taxon>
    </lineage>
</organism>
<dbReference type="Pfam" id="PF03480">
    <property type="entry name" value="DctP"/>
    <property type="match status" value="1"/>
</dbReference>
<dbReference type="OrthoDB" id="9177965at2"/>
<reference evidence="3 4" key="1">
    <citation type="submission" date="2019-01" db="EMBL/GenBank/DDBJ databases">
        <authorList>
            <person name="Chen W.-M."/>
        </authorList>
    </citation>
    <scope>NUCLEOTIDE SEQUENCE [LARGE SCALE GENOMIC DNA]</scope>
    <source>
        <strain evidence="3 4">ICH-3</strain>
    </source>
</reference>
<feature type="region of interest" description="Disordered" evidence="2">
    <location>
        <begin position="267"/>
        <end position="293"/>
    </location>
</feature>
<keyword evidence="1" id="KW-0732">Signal</keyword>
<protein>
    <submittedName>
        <fullName evidence="3">ABC transporter substrate-binding protein</fullName>
    </submittedName>
</protein>
<dbReference type="AlphaFoldDB" id="A0A437JSC1"/>
<accession>A0A437JSC1</accession>
<evidence type="ECO:0000256" key="2">
    <source>
        <dbReference type="SAM" id="MobiDB-lite"/>
    </source>
</evidence>
<dbReference type="PANTHER" id="PTHR33376:SF4">
    <property type="entry name" value="SIALIC ACID-BINDING PERIPLASMIC PROTEIN SIAP"/>
    <property type="match status" value="1"/>
</dbReference>
<dbReference type="Proteomes" id="UP000288178">
    <property type="component" value="Unassembled WGS sequence"/>
</dbReference>
<evidence type="ECO:0000256" key="1">
    <source>
        <dbReference type="ARBA" id="ARBA00022729"/>
    </source>
</evidence>
<dbReference type="PANTHER" id="PTHR33376">
    <property type="match status" value="1"/>
</dbReference>
<dbReference type="EMBL" id="SACT01000007">
    <property type="protein sequence ID" value="RVT49833.1"/>
    <property type="molecule type" value="Genomic_DNA"/>
</dbReference>
<sequence>MAQVPPDTGGTAPTQALRIVGGLAGVNQYTRHESPFWRERLSALTAGRYTAEIVPFDRAGIRGAELLTMVRLGSLPFGTLLLSQASPRDAELAAPDLAGLSPDIATLRRVVTAWRPHLTTLLRERHGAELLAVYAYPAQVLFCNRPVASLAGLQGLRVRTSSPTQSDFIRALGGLPLTVPFAQLVGNMQSGNMECAITGTMSGYTIGLHEITSHLLPLPVTWGLSVFVANRAHWQSLPQDLRAVLLRELPLLERAIWDEAERETDEGVRCSTGSGPCTAGPPGRMKLQPPATSDDGLRRTLFAREVLPQWVGRCGEPCAAAWNQWLAPVSGVMATGR</sequence>
<dbReference type="Gene3D" id="3.40.190.170">
    <property type="entry name" value="Bacterial extracellular solute-binding protein, family 7"/>
    <property type="match status" value="1"/>
</dbReference>
<gene>
    <name evidence="3" type="ORF">ENE75_18675</name>
</gene>
<dbReference type="GO" id="GO:0055085">
    <property type="term" value="P:transmembrane transport"/>
    <property type="evidence" value="ECO:0007669"/>
    <property type="project" value="InterPro"/>
</dbReference>
<dbReference type="InterPro" id="IPR038404">
    <property type="entry name" value="TRAP_DctP_sf"/>
</dbReference>
<dbReference type="CDD" id="cd13602">
    <property type="entry name" value="PBP2_TRAP_BpDctp6_7"/>
    <property type="match status" value="1"/>
</dbReference>